<proteinExistence type="predicted"/>
<organism evidence="1 2">
    <name type="scientific">Ixodes persulcatus</name>
    <name type="common">Taiga tick</name>
    <dbReference type="NCBI Taxonomy" id="34615"/>
    <lineage>
        <taxon>Eukaryota</taxon>
        <taxon>Metazoa</taxon>
        <taxon>Ecdysozoa</taxon>
        <taxon>Arthropoda</taxon>
        <taxon>Chelicerata</taxon>
        <taxon>Arachnida</taxon>
        <taxon>Acari</taxon>
        <taxon>Parasitiformes</taxon>
        <taxon>Ixodida</taxon>
        <taxon>Ixodoidea</taxon>
        <taxon>Ixodidae</taxon>
        <taxon>Ixodinae</taxon>
        <taxon>Ixodes</taxon>
    </lineage>
</organism>
<protein>
    <submittedName>
        <fullName evidence="1">Uncharacterized protein</fullName>
    </submittedName>
</protein>
<dbReference type="Proteomes" id="UP000805193">
    <property type="component" value="Unassembled WGS sequence"/>
</dbReference>
<dbReference type="EMBL" id="JABSTQ010011374">
    <property type="protein sequence ID" value="KAG0412121.1"/>
    <property type="molecule type" value="Genomic_DNA"/>
</dbReference>
<keyword evidence="2" id="KW-1185">Reference proteome</keyword>
<gene>
    <name evidence="1" type="ORF">HPB47_010760</name>
</gene>
<evidence type="ECO:0000313" key="1">
    <source>
        <dbReference type="EMBL" id="KAG0412121.1"/>
    </source>
</evidence>
<accession>A0AC60NY98</accession>
<reference evidence="1 2" key="1">
    <citation type="journal article" date="2020" name="Cell">
        <title>Large-Scale Comparative Analyses of Tick Genomes Elucidate Their Genetic Diversity and Vector Capacities.</title>
        <authorList>
            <consortium name="Tick Genome and Microbiome Consortium (TIGMIC)"/>
            <person name="Jia N."/>
            <person name="Wang J."/>
            <person name="Shi W."/>
            <person name="Du L."/>
            <person name="Sun Y."/>
            <person name="Zhan W."/>
            <person name="Jiang J.F."/>
            <person name="Wang Q."/>
            <person name="Zhang B."/>
            <person name="Ji P."/>
            <person name="Bell-Sakyi L."/>
            <person name="Cui X.M."/>
            <person name="Yuan T.T."/>
            <person name="Jiang B.G."/>
            <person name="Yang W.F."/>
            <person name="Lam T.T."/>
            <person name="Chang Q.C."/>
            <person name="Ding S.J."/>
            <person name="Wang X.J."/>
            <person name="Zhu J.G."/>
            <person name="Ruan X.D."/>
            <person name="Zhao L."/>
            <person name="Wei J.T."/>
            <person name="Ye R.Z."/>
            <person name="Que T.C."/>
            <person name="Du C.H."/>
            <person name="Zhou Y.H."/>
            <person name="Cheng J.X."/>
            <person name="Dai P.F."/>
            <person name="Guo W.B."/>
            <person name="Han X.H."/>
            <person name="Huang E.J."/>
            <person name="Li L.F."/>
            <person name="Wei W."/>
            <person name="Gao Y.C."/>
            <person name="Liu J.Z."/>
            <person name="Shao H.Z."/>
            <person name="Wang X."/>
            <person name="Wang C.C."/>
            <person name="Yang T.C."/>
            <person name="Huo Q.B."/>
            <person name="Li W."/>
            <person name="Chen H.Y."/>
            <person name="Chen S.E."/>
            <person name="Zhou L.G."/>
            <person name="Ni X.B."/>
            <person name="Tian J.H."/>
            <person name="Sheng Y."/>
            <person name="Liu T."/>
            <person name="Pan Y.S."/>
            <person name="Xia L.Y."/>
            <person name="Li J."/>
            <person name="Zhao F."/>
            <person name="Cao W.C."/>
        </authorList>
    </citation>
    <scope>NUCLEOTIDE SEQUENCE [LARGE SCALE GENOMIC DNA]</scope>
    <source>
        <strain evidence="1">Iper-2018</strain>
    </source>
</reference>
<sequence>MWSPFPDGCDNGRGSERSADFAVSSDLLGVGRKSRRKELVRAVDDLFTSSVRTKRTGSRAAGTRLSRARSFRHKRPGGDLSHGE</sequence>
<comment type="caution">
    <text evidence="1">The sequence shown here is derived from an EMBL/GenBank/DDBJ whole genome shotgun (WGS) entry which is preliminary data.</text>
</comment>
<evidence type="ECO:0000313" key="2">
    <source>
        <dbReference type="Proteomes" id="UP000805193"/>
    </source>
</evidence>
<name>A0AC60NY98_IXOPE</name>